<proteinExistence type="predicted"/>
<evidence type="ECO:0000313" key="5">
    <source>
        <dbReference type="EMBL" id="EOD61177.1"/>
    </source>
</evidence>
<dbReference type="Gene3D" id="3.40.50.1100">
    <property type="match status" value="2"/>
</dbReference>
<sequence>MLEGMISTADVARAAARIEGRVRRTPVFADDGVWFKLEQLQHTGSFKARGAFNRILVAGEQTGVVTASGGNAGLAVAHAAREFGLPARVYVPATAPAVKVAKLRQLGAAVELVGEKYADAYDAAVKAAADSGALFCHAYDQPDICAGQGTLGLELLEQTGGLDTVLVAVGGGGLLAGVAAAVEGR</sequence>
<dbReference type="InterPro" id="IPR000634">
    <property type="entry name" value="Ser/Thr_deHydtase_PyrdxlP-BS"/>
</dbReference>
<evidence type="ECO:0000259" key="4">
    <source>
        <dbReference type="Pfam" id="PF00291"/>
    </source>
</evidence>
<keyword evidence="3 5" id="KW-0456">Lyase</keyword>
<dbReference type="GO" id="GO:0006565">
    <property type="term" value="P:L-serine catabolic process"/>
    <property type="evidence" value="ECO:0007669"/>
    <property type="project" value="TreeGrafter"/>
</dbReference>
<dbReference type="GO" id="GO:0009097">
    <property type="term" value="P:isoleucine biosynthetic process"/>
    <property type="evidence" value="ECO:0007669"/>
    <property type="project" value="TreeGrafter"/>
</dbReference>
<protein>
    <submittedName>
        <fullName evidence="5">Threonine dehydratase</fullName>
        <ecNumber evidence="5">4.3.1.19</ecNumber>
    </submittedName>
</protein>
<name>R1FNW6_9PSEU</name>
<dbReference type="Pfam" id="PF00291">
    <property type="entry name" value="PALP"/>
    <property type="match status" value="1"/>
</dbReference>
<evidence type="ECO:0000256" key="3">
    <source>
        <dbReference type="ARBA" id="ARBA00023239"/>
    </source>
</evidence>
<gene>
    <name evidence="5" type="ORF">H480_40395</name>
</gene>
<dbReference type="SUPFAM" id="SSF53686">
    <property type="entry name" value="Tryptophan synthase beta subunit-like PLP-dependent enzymes"/>
    <property type="match status" value="1"/>
</dbReference>
<keyword evidence="2" id="KW-0663">Pyridoxal phosphate</keyword>
<dbReference type="GO" id="GO:0006567">
    <property type="term" value="P:L-threonine catabolic process"/>
    <property type="evidence" value="ECO:0007669"/>
    <property type="project" value="TreeGrafter"/>
</dbReference>
<dbReference type="InterPro" id="IPR001926">
    <property type="entry name" value="TrpB-like_PALP"/>
</dbReference>
<accession>R1FNW6</accession>
<dbReference type="EC" id="4.3.1.19" evidence="5"/>
<evidence type="ECO:0000313" key="6">
    <source>
        <dbReference type="Proteomes" id="UP000014139"/>
    </source>
</evidence>
<keyword evidence="6" id="KW-1185">Reference proteome</keyword>
<comment type="cofactor">
    <cofactor evidence="1">
        <name>pyridoxal 5'-phosphate</name>
        <dbReference type="ChEBI" id="CHEBI:597326"/>
    </cofactor>
</comment>
<dbReference type="PANTHER" id="PTHR48078:SF6">
    <property type="entry name" value="L-THREONINE DEHYDRATASE CATABOLIC TDCB"/>
    <property type="match status" value="1"/>
</dbReference>
<reference evidence="5 6" key="1">
    <citation type="submission" date="2013-02" db="EMBL/GenBank/DDBJ databases">
        <title>Draft genome sequence of Amycolatopsis vancoresmycina strain DSM 44592T.</title>
        <authorList>
            <person name="Kumar S."/>
            <person name="Kaur N."/>
            <person name="Kaur C."/>
            <person name="Raghava G.P.S."/>
            <person name="Mayilraj S."/>
        </authorList>
    </citation>
    <scope>NUCLEOTIDE SEQUENCE [LARGE SCALE GENOMIC DNA]</scope>
    <source>
        <strain evidence="5 6">DSM 44592</strain>
    </source>
</reference>
<feature type="domain" description="Tryptophan synthase beta chain-like PALP" evidence="4">
    <location>
        <begin position="32"/>
        <end position="182"/>
    </location>
</feature>
<dbReference type="InterPro" id="IPR050147">
    <property type="entry name" value="Ser/Thr_Dehydratase"/>
</dbReference>
<organism evidence="5 6">
    <name type="scientific">Amycolatopsis vancoresmycina DSM 44592</name>
    <dbReference type="NCBI Taxonomy" id="1292037"/>
    <lineage>
        <taxon>Bacteria</taxon>
        <taxon>Bacillati</taxon>
        <taxon>Actinomycetota</taxon>
        <taxon>Actinomycetes</taxon>
        <taxon>Pseudonocardiales</taxon>
        <taxon>Pseudonocardiaceae</taxon>
        <taxon>Amycolatopsis</taxon>
    </lineage>
</organism>
<dbReference type="AlphaFoldDB" id="R1FNW6"/>
<dbReference type="PANTHER" id="PTHR48078">
    <property type="entry name" value="THREONINE DEHYDRATASE, MITOCHONDRIAL-RELATED"/>
    <property type="match status" value="1"/>
</dbReference>
<dbReference type="GO" id="GO:0004794">
    <property type="term" value="F:threonine deaminase activity"/>
    <property type="evidence" value="ECO:0007669"/>
    <property type="project" value="UniProtKB-EC"/>
</dbReference>
<feature type="non-terminal residue" evidence="5">
    <location>
        <position position="185"/>
    </location>
</feature>
<dbReference type="EMBL" id="AOUO01000696">
    <property type="protein sequence ID" value="EOD61177.1"/>
    <property type="molecule type" value="Genomic_DNA"/>
</dbReference>
<dbReference type="eggNOG" id="COG1171">
    <property type="taxonomic scope" value="Bacteria"/>
</dbReference>
<evidence type="ECO:0000256" key="1">
    <source>
        <dbReference type="ARBA" id="ARBA00001933"/>
    </source>
</evidence>
<dbReference type="GO" id="GO:0030170">
    <property type="term" value="F:pyridoxal phosphate binding"/>
    <property type="evidence" value="ECO:0007669"/>
    <property type="project" value="InterPro"/>
</dbReference>
<dbReference type="PROSITE" id="PS00165">
    <property type="entry name" value="DEHYDRATASE_SER_THR"/>
    <property type="match status" value="1"/>
</dbReference>
<dbReference type="Proteomes" id="UP000014139">
    <property type="component" value="Unassembled WGS sequence"/>
</dbReference>
<dbReference type="InterPro" id="IPR036052">
    <property type="entry name" value="TrpB-like_PALP_sf"/>
</dbReference>
<dbReference type="GO" id="GO:0003941">
    <property type="term" value="F:L-serine ammonia-lyase activity"/>
    <property type="evidence" value="ECO:0007669"/>
    <property type="project" value="TreeGrafter"/>
</dbReference>
<comment type="caution">
    <text evidence="5">The sequence shown here is derived from an EMBL/GenBank/DDBJ whole genome shotgun (WGS) entry which is preliminary data.</text>
</comment>
<evidence type="ECO:0000256" key="2">
    <source>
        <dbReference type="ARBA" id="ARBA00022898"/>
    </source>
</evidence>